<evidence type="ECO:0000313" key="1">
    <source>
        <dbReference type="EMBL" id="CAB4906787.1"/>
    </source>
</evidence>
<dbReference type="EMBL" id="CAFBMR010000011">
    <property type="protein sequence ID" value="CAB4906787.1"/>
    <property type="molecule type" value="Genomic_DNA"/>
</dbReference>
<dbReference type="Gene3D" id="1.25.40.80">
    <property type="match status" value="1"/>
</dbReference>
<dbReference type="PANTHER" id="PTHR38657:SF1">
    <property type="entry name" value="SLR1343 PROTEIN"/>
    <property type="match status" value="1"/>
</dbReference>
<dbReference type="InterPro" id="IPR007357">
    <property type="entry name" value="PhrB-like"/>
</dbReference>
<dbReference type="Pfam" id="PF04244">
    <property type="entry name" value="DPRP"/>
    <property type="match status" value="1"/>
</dbReference>
<dbReference type="AlphaFoldDB" id="A0A6J7GES5"/>
<protein>
    <submittedName>
        <fullName evidence="1">Unannotated protein</fullName>
    </submittedName>
</protein>
<dbReference type="PANTHER" id="PTHR38657">
    <property type="entry name" value="SLR1343 PROTEIN"/>
    <property type="match status" value="1"/>
</dbReference>
<dbReference type="Gene3D" id="1.10.10.1710">
    <property type="entry name" value="Deoxyribodipyrimidine photolyase-related"/>
    <property type="match status" value="1"/>
</dbReference>
<reference evidence="1" key="1">
    <citation type="submission" date="2020-05" db="EMBL/GenBank/DDBJ databases">
        <authorList>
            <person name="Chiriac C."/>
            <person name="Salcher M."/>
            <person name="Ghai R."/>
            <person name="Kavagutti S V."/>
        </authorList>
    </citation>
    <scope>NUCLEOTIDE SEQUENCE</scope>
</reference>
<dbReference type="Gene3D" id="1.10.579.10">
    <property type="entry name" value="DNA Cyclobutane Dipyrimidine Photolyase, subunit A, domain 3"/>
    <property type="match status" value="1"/>
</dbReference>
<accession>A0A6J7GES5</accession>
<sequence length="489" mass="55434">MTQRRWIFADQLGPHFVDPDENVVLIESHNVWRRRTYHRAKALLILSALRHRAAELGDRCTYLTSDTYGESARELGPLRVSDPTSRGARRLVRQLGAEIEPARGFLTDETTFNEWAESRGKKRLLQEDFYRSVRTRHGILMSGNRPEGGQWNFDADNRQPPPKGQVTLGLRAPWLPTEDDIDAQVREDIARLERSGVTFIGNAGPREFAVTRAEALIVLEDFVAHRLPSFGPFEDAVMAQDRTMAHSRLSVPLNLGLLRPLEIVEAALAAYESGAAPLASVEGFIRQVIGWREYVWHLYWYLGPDYAKSNVLNATTPLPVWFAELRAEDVKARCLSHALAEVRDHGWNHHIERLMVLGNWALQRGYDPLETADWFRRVYLDGYEWVMAANVIGMALYADGGVMATKPYASGGAYIKRMTDFCKGCDYRPDVRVGENACPFTAGYWALIDRIRPQLEGNHRMAIPLRGLERLADREAVIAQESRRGDDAP</sequence>
<dbReference type="SUPFAM" id="SSF48173">
    <property type="entry name" value="Cryptochrome/photolyase FAD-binding domain"/>
    <property type="match status" value="1"/>
</dbReference>
<proteinExistence type="predicted"/>
<organism evidence="1">
    <name type="scientific">freshwater metagenome</name>
    <dbReference type="NCBI Taxonomy" id="449393"/>
    <lineage>
        <taxon>unclassified sequences</taxon>
        <taxon>metagenomes</taxon>
        <taxon>ecological metagenomes</taxon>
    </lineage>
</organism>
<dbReference type="InterPro" id="IPR052551">
    <property type="entry name" value="UV-DNA_repair_photolyase"/>
</dbReference>
<name>A0A6J7GES5_9ZZZZ</name>
<dbReference type="Gene3D" id="3.40.50.620">
    <property type="entry name" value="HUPs"/>
    <property type="match status" value="1"/>
</dbReference>
<gene>
    <name evidence="1" type="ORF">UFOPK3610_00483</name>
</gene>
<dbReference type="InterPro" id="IPR036134">
    <property type="entry name" value="Crypto/Photolyase_FAD-like_sf"/>
</dbReference>
<dbReference type="InterPro" id="IPR014729">
    <property type="entry name" value="Rossmann-like_a/b/a_fold"/>
</dbReference>